<accession>A0A7J8HHQ2</accession>
<evidence type="ECO:0000313" key="1">
    <source>
        <dbReference type="EMBL" id="KAF6471561.1"/>
    </source>
</evidence>
<proteinExistence type="predicted"/>
<evidence type="ECO:0000313" key="2">
    <source>
        <dbReference type="Proteomes" id="UP000550707"/>
    </source>
</evidence>
<reference evidence="1 2" key="1">
    <citation type="journal article" date="2020" name="Nature">
        <title>Six reference-quality genomes reveal evolution of bat adaptations.</title>
        <authorList>
            <person name="Jebb D."/>
            <person name="Huang Z."/>
            <person name="Pippel M."/>
            <person name="Hughes G.M."/>
            <person name="Lavrichenko K."/>
            <person name="Devanna P."/>
            <person name="Winkler S."/>
            <person name="Jermiin L.S."/>
            <person name="Skirmuntt E.C."/>
            <person name="Katzourakis A."/>
            <person name="Burkitt-Gray L."/>
            <person name="Ray D.A."/>
            <person name="Sullivan K.A.M."/>
            <person name="Roscito J.G."/>
            <person name="Kirilenko B.M."/>
            <person name="Davalos L.M."/>
            <person name="Corthals A.P."/>
            <person name="Power M.L."/>
            <person name="Jones G."/>
            <person name="Ransome R.D."/>
            <person name="Dechmann D.K.N."/>
            <person name="Locatelli A.G."/>
            <person name="Puechmaille S.J."/>
            <person name="Fedrigo O."/>
            <person name="Jarvis E.D."/>
            <person name="Hiller M."/>
            <person name="Vernes S.C."/>
            <person name="Myers E.W."/>
            <person name="Teeling E.C."/>
        </authorList>
    </citation>
    <scope>NUCLEOTIDE SEQUENCE [LARGE SCALE GENOMIC DNA]</scope>
    <source>
        <strain evidence="1">MMolMol1</strain>
        <tissue evidence="1">Muscle</tissue>
    </source>
</reference>
<dbReference type="Proteomes" id="UP000550707">
    <property type="component" value="Unassembled WGS sequence"/>
</dbReference>
<organism evidence="1 2">
    <name type="scientific">Molossus molossus</name>
    <name type="common">Pallas' mastiff bat</name>
    <name type="synonym">Vespertilio molossus</name>
    <dbReference type="NCBI Taxonomy" id="27622"/>
    <lineage>
        <taxon>Eukaryota</taxon>
        <taxon>Metazoa</taxon>
        <taxon>Chordata</taxon>
        <taxon>Craniata</taxon>
        <taxon>Vertebrata</taxon>
        <taxon>Euteleostomi</taxon>
        <taxon>Mammalia</taxon>
        <taxon>Eutheria</taxon>
        <taxon>Laurasiatheria</taxon>
        <taxon>Chiroptera</taxon>
        <taxon>Yangochiroptera</taxon>
        <taxon>Molossidae</taxon>
        <taxon>Molossus</taxon>
    </lineage>
</organism>
<dbReference type="EMBL" id="JACASF010000006">
    <property type="protein sequence ID" value="KAF6471561.1"/>
    <property type="molecule type" value="Genomic_DNA"/>
</dbReference>
<name>A0A7J8HHQ2_MOLMO</name>
<keyword evidence="2" id="KW-1185">Reference proteome</keyword>
<protein>
    <submittedName>
        <fullName evidence="1">Uncharacterized protein</fullName>
    </submittedName>
</protein>
<dbReference type="InParanoid" id="A0A7J8HHQ2"/>
<sequence>MRRRDFHAEASPVSFSHLSTHSIATCPMPGRELPGGRWLLLTSLHCTVGTLLDLPLPETSQGGLLSLGSYPDPSTSPTPAAPGRRGCMFQSSSQFLSEPQFLSEVGVENISGHRFWVLPLCQALY</sequence>
<dbReference type="AlphaFoldDB" id="A0A7J8HHQ2"/>
<gene>
    <name evidence="1" type="ORF">HJG59_010950</name>
</gene>
<comment type="caution">
    <text evidence="1">The sequence shown here is derived from an EMBL/GenBank/DDBJ whole genome shotgun (WGS) entry which is preliminary data.</text>
</comment>